<accession>A0A7W6H744</accession>
<reference evidence="2 3" key="1">
    <citation type="submission" date="2020-08" db="EMBL/GenBank/DDBJ databases">
        <title>Genomic Encyclopedia of Type Strains, Phase IV (KMG-IV): sequencing the most valuable type-strain genomes for metagenomic binning, comparative biology and taxonomic classification.</title>
        <authorList>
            <person name="Goeker M."/>
        </authorList>
    </citation>
    <scope>NUCLEOTIDE SEQUENCE [LARGE SCALE GENOMIC DNA]</scope>
    <source>
        <strain evidence="2 3">DSM 102238</strain>
    </source>
</reference>
<evidence type="ECO:0000313" key="3">
    <source>
        <dbReference type="Proteomes" id="UP000542776"/>
    </source>
</evidence>
<organism evidence="2 3">
    <name type="scientific">Aureimonas pseudogalii</name>
    <dbReference type="NCBI Taxonomy" id="1744844"/>
    <lineage>
        <taxon>Bacteria</taxon>
        <taxon>Pseudomonadati</taxon>
        <taxon>Pseudomonadota</taxon>
        <taxon>Alphaproteobacteria</taxon>
        <taxon>Hyphomicrobiales</taxon>
        <taxon>Aurantimonadaceae</taxon>
        <taxon>Aureimonas</taxon>
    </lineage>
</organism>
<dbReference type="InterPro" id="IPR046336">
    <property type="entry name" value="Lon_prtase_N_sf"/>
</dbReference>
<feature type="domain" description="Lon N-terminal" evidence="1">
    <location>
        <begin position="19"/>
        <end position="212"/>
    </location>
</feature>
<dbReference type="AlphaFoldDB" id="A0A7W6H744"/>
<dbReference type="SMART" id="SM00464">
    <property type="entry name" value="LON"/>
    <property type="match status" value="1"/>
</dbReference>
<dbReference type="PROSITE" id="PS51787">
    <property type="entry name" value="LON_N"/>
    <property type="match status" value="1"/>
</dbReference>
<dbReference type="PANTHER" id="PTHR46732">
    <property type="entry name" value="ATP-DEPENDENT PROTEASE LA (LON) DOMAIN PROTEIN"/>
    <property type="match status" value="1"/>
</dbReference>
<dbReference type="Gene3D" id="2.30.130.40">
    <property type="entry name" value="LON domain-like"/>
    <property type="match status" value="1"/>
</dbReference>
<dbReference type="InterPro" id="IPR015947">
    <property type="entry name" value="PUA-like_sf"/>
</dbReference>
<dbReference type="InterPro" id="IPR003111">
    <property type="entry name" value="Lon_prtase_N"/>
</dbReference>
<dbReference type="Pfam" id="PF02190">
    <property type="entry name" value="LON_substr_bdg"/>
    <property type="match status" value="1"/>
</dbReference>
<comment type="caution">
    <text evidence="2">The sequence shown here is derived from an EMBL/GenBank/DDBJ whole genome shotgun (WGS) entry which is preliminary data.</text>
</comment>
<name>A0A7W6H744_9HYPH</name>
<evidence type="ECO:0000259" key="1">
    <source>
        <dbReference type="PROSITE" id="PS51787"/>
    </source>
</evidence>
<gene>
    <name evidence="2" type="ORF">GGR04_003641</name>
</gene>
<dbReference type="RefSeq" id="WP_183201283.1">
    <property type="nucleotide sequence ID" value="NZ_JACIEK010000012.1"/>
</dbReference>
<protein>
    <recommendedName>
        <fullName evidence="1">Lon N-terminal domain-containing protein</fullName>
    </recommendedName>
</protein>
<evidence type="ECO:0000313" key="2">
    <source>
        <dbReference type="EMBL" id="MBB3999771.1"/>
    </source>
</evidence>
<sequence>MVQAGNVNYRREDDLPDVVAVFPLTGALLLPGGQMPLNIFEPRYLAMIDEAMGGSRVVGMIQPRLDGAVRADDEPELCAVGCLGRITSLTETGDGRYLLNLQGIVRFRVLEELDDDLPYRTCRVAPFAGDLELGEGADEVDRDALLKAFRQYLDANQLEADWDSVVKASNETLVNALSMMSPYGAAEKQALLEAPDLKTRAATLVAITEISLARESSEDGGPQILQ</sequence>
<dbReference type="EMBL" id="JACIEK010000012">
    <property type="protein sequence ID" value="MBB3999771.1"/>
    <property type="molecule type" value="Genomic_DNA"/>
</dbReference>
<keyword evidence="3" id="KW-1185">Reference proteome</keyword>
<dbReference type="Proteomes" id="UP000542776">
    <property type="component" value="Unassembled WGS sequence"/>
</dbReference>
<dbReference type="PANTHER" id="PTHR46732:SF8">
    <property type="entry name" value="ATP-DEPENDENT PROTEASE LA (LON) DOMAIN PROTEIN"/>
    <property type="match status" value="1"/>
</dbReference>
<proteinExistence type="predicted"/>
<dbReference type="SUPFAM" id="SSF88697">
    <property type="entry name" value="PUA domain-like"/>
    <property type="match status" value="1"/>
</dbReference>